<organism evidence="2 3">
    <name type="scientific">Brevundimonas abyssalis TAR-001</name>
    <dbReference type="NCBI Taxonomy" id="1391729"/>
    <lineage>
        <taxon>Bacteria</taxon>
        <taxon>Pseudomonadati</taxon>
        <taxon>Pseudomonadota</taxon>
        <taxon>Alphaproteobacteria</taxon>
        <taxon>Caulobacterales</taxon>
        <taxon>Caulobacteraceae</taxon>
        <taxon>Brevundimonas</taxon>
    </lineage>
</organism>
<evidence type="ECO:0000256" key="1">
    <source>
        <dbReference type="SAM" id="Phobius"/>
    </source>
</evidence>
<keyword evidence="3" id="KW-1185">Reference proteome</keyword>
<protein>
    <submittedName>
        <fullName evidence="2">Uncharacterized protein</fullName>
    </submittedName>
</protein>
<keyword evidence="1" id="KW-0812">Transmembrane</keyword>
<reference evidence="3" key="1">
    <citation type="journal article" date="2013" name="Genome Announc.">
        <title>Draft Genome Sequence of the Dimorphic Prosthecate Bacterium Brevundimonas abyssalis TAR-001T.</title>
        <authorList>
            <person name="Tsubouchi T."/>
            <person name="Nishi S."/>
            <person name="Usui K."/>
            <person name="Shimane Y."/>
            <person name="Takaki Y."/>
            <person name="Maruyama T."/>
            <person name="Hatada Y."/>
        </authorList>
    </citation>
    <scope>NUCLEOTIDE SEQUENCE [LARGE SCALE GENOMIC DNA]</scope>
    <source>
        <strain evidence="3">TAR-001</strain>
    </source>
</reference>
<keyword evidence="1" id="KW-1133">Transmembrane helix</keyword>
<sequence length="56" mass="6020">MGSRVGLILMWTLFGLMLIIAGFGVLTAFGSIDRFAVDAFRSTAEGVNNEPQSKGR</sequence>
<feature type="transmembrane region" description="Helical" evidence="1">
    <location>
        <begin position="6"/>
        <end position="32"/>
    </location>
</feature>
<comment type="caution">
    <text evidence="2">The sequence shown here is derived from an EMBL/GenBank/DDBJ whole genome shotgun (WGS) entry which is preliminary data.</text>
</comment>
<dbReference type="EMBL" id="BATC01000023">
    <property type="protein sequence ID" value="GAD59287.1"/>
    <property type="molecule type" value="Genomic_DNA"/>
</dbReference>
<dbReference type="Proteomes" id="UP000016569">
    <property type="component" value="Unassembled WGS sequence"/>
</dbReference>
<keyword evidence="1" id="KW-0472">Membrane</keyword>
<proteinExistence type="predicted"/>
<accession>A0A8E0KNI3</accession>
<evidence type="ECO:0000313" key="3">
    <source>
        <dbReference type="Proteomes" id="UP000016569"/>
    </source>
</evidence>
<gene>
    <name evidence="2" type="ORF">MBEBAB_1537</name>
</gene>
<name>A0A8E0KNI3_9CAUL</name>
<dbReference type="AlphaFoldDB" id="A0A8E0KNI3"/>
<evidence type="ECO:0000313" key="2">
    <source>
        <dbReference type="EMBL" id="GAD59287.1"/>
    </source>
</evidence>